<feature type="domain" description="SRCR" evidence="23">
    <location>
        <begin position="488"/>
        <end position="588"/>
    </location>
</feature>
<gene>
    <name evidence="25" type="ORF">PODLI_1B010134</name>
</gene>
<evidence type="ECO:0000256" key="19">
    <source>
        <dbReference type="SAM" id="MobiDB-lite"/>
    </source>
</evidence>
<evidence type="ECO:0000256" key="16">
    <source>
        <dbReference type="ARBA" id="ARBA00047197"/>
    </source>
</evidence>
<keyword evidence="8 21" id="KW-0732">Signal</keyword>
<evidence type="ECO:0000256" key="6">
    <source>
        <dbReference type="ARBA" id="ARBA00022525"/>
    </source>
</evidence>
<feature type="disulfide bond" evidence="18">
    <location>
        <begin position="58"/>
        <end position="122"/>
    </location>
</feature>
<feature type="transmembrane region" description="Helical" evidence="20">
    <location>
        <begin position="2397"/>
        <end position="2421"/>
    </location>
</feature>
<dbReference type="PANTHER" id="PTHR19331">
    <property type="entry name" value="SCAVENGER RECEPTOR DOMAIN-CONTAINING"/>
    <property type="match status" value="1"/>
</dbReference>
<feature type="disulfide bond" evidence="18">
    <location>
        <begin position="557"/>
        <end position="567"/>
    </location>
</feature>
<evidence type="ECO:0000256" key="10">
    <source>
        <dbReference type="ARBA" id="ARBA00022927"/>
    </source>
</evidence>
<feature type="domain" description="SRCR" evidence="23">
    <location>
        <begin position="384"/>
        <end position="484"/>
    </location>
</feature>
<evidence type="ECO:0000256" key="15">
    <source>
        <dbReference type="ARBA" id="ARBA00030560"/>
    </source>
</evidence>
<keyword evidence="11 20" id="KW-1133">Transmembrane helix</keyword>
<feature type="disulfide bond" evidence="18">
    <location>
        <begin position="1438"/>
        <end position="1448"/>
    </location>
</feature>
<feature type="domain" description="SRCR" evidence="23">
    <location>
        <begin position="1239"/>
        <end position="1339"/>
    </location>
</feature>
<evidence type="ECO:0000256" key="5">
    <source>
        <dbReference type="ARBA" id="ARBA00022473"/>
    </source>
</evidence>
<evidence type="ECO:0000313" key="25">
    <source>
        <dbReference type="EMBL" id="CAI5774928.1"/>
    </source>
</evidence>
<keyword evidence="6" id="KW-0964">Secreted</keyword>
<dbReference type="Pfam" id="PF23344">
    <property type="entry name" value="ZP-N"/>
    <property type="match status" value="2"/>
</dbReference>
<dbReference type="InterPro" id="IPR001507">
    <property type="entry name" value="ZP_dom"/>
</dbReference>
<proteinExistence type="inferred from homology"/>
<dbReference type="InterPro" id="IPR055356">
    <property type="entry name" value="ZP-N"/>
</dbReference>
<dbReference type="InterPro" id="IPR036772">
    <property type="entry name" value="SRCR-like_dom_sf"/>
</dbReference>
<feature type="compositionally biased region" description="Low complexity" evidence="19">
    <location>
        <begin position="1187"/>
        <end position="1218"/>
    </location>
</feature>
<feature type="domain" description="SRCR" evidence="23">
    <location>
        <begin position="137"/>
        <end position="258"/>
    </location>
</feature>
<dbReference type="SUPFAM" id="SSF56487">
    <property type="entry name" value="SRCR-like"/>
    <property type="match status" value="12"/>
</dbReference>
<feature type="domain" description="SRCR" evidence="23">
    <location>
        <begin position="1027"/>
        <end position="1130"/>
    </location>
</feature>
<evidence type="ECO:0000259" key="24">
    <source>
        <dbReference type="PROSITE" id="PS51034"/>
    </source>
</evidence>
<dbReference type="Pfam" id="PF00100">
    <property type="entry name" value="Zona_pellucida"/>
    <property type="match status" value="2"/>
</dbReference>
<dbReference type="Gene3D" id="3.10.250.10">
    <property type="entry name" value="SRCR-like domain"/>
    <property type="match status" value="12"/>
</dbReference>
<feature type="disulfide bond" evidence="18">
    <location>
        <begin position="409"/>
        <end position="473"/>
    </location>
</feature>
<dbReference type="InterPro" id="IPR000859">
    <property type="entry name" value="CUB_dom"/>
</dbReference>
<evidence type="ECO:0000256" key="21">
    <source>
        <dbReference type="SAM" id="SignalP"/>
    </source>
</evidence>
<feature type="disulfide bond" evidence="18">
    <location>
        <begin position="227"/>
        <end position="237"/>
    </location>
</feature>
<accession>A0AA35KCY0</accession>
<feature type="domain" description="SRCR" evidence="23">
    <location>
        <begin position="696"/>
        <end position="796"/>
    </location>
</feature>
<dbReference type="SMART" id="SM00241">
    <property type="entry name" value="ZP"/>
    <property type="match status" value="2"/>
</dbReference>
<dbReference type="EMBL" id="OX395130">
    <property type="protein sequence ID" value="CAI5774928.1"/>
    <property type="molecule type" value="Genomic_DNA"/>
</dbReference>
<dbReference type="InterPro" id="IPR055355">
    <property type="entry name" value="ZP-C"/>
</dbReference>
<feature type="disulfide bond" evidence="18">
    <location>
        <begin position="422"/>
        <end position="483"/>
    </location>
</feature>
<evidence type="ECO:0000256" key="18">
    <source>
        <dbReference type="PROSITE-ProRule" id="PRU00196"/>
    </source>
</evidence>
<dbReference type="Pfam" id="PF00431">
    <property type="entry name" value="CUB"/>
    <property type="match status" value="1"/>
</dbReference>
<dbReference type="FunFam" id="2.60.120.290:FF:000013">
    <property type="entry name" value="Membrane frizzled-related protein"/>
    <property type="match status" value="1"/>
</dbReference>
<feature type="disulfide bond" evidence="18">
    <location>
        <begin position="102"/>
        <end position="112"/>
    </location>
</feature>
<dbReference type="SMART" id="SM00202">
    <property type="entry name" value="SR"/>
    <property type="match status" value="12"/>
</dbReference>
<feature type="domain" description="SRCR" evidence="23">
    <location>
        <begin position="1369"/>
        <end position="1469"/>
    </location>
</feature>
<feature type="chain" id="PRO_5041231059" description="Scavenger receptor cysteine-rich domain-containing protein DMBT1" evidence="21">
    <location>
        <begin position="20"/>
        <end position="2435"/>
    </location>
</feature>
<feature type="disulfide bond" evidence="18">
    <location>
        <begin position="629"/>
        <end position="690"/>
    </location>
</feature>
<feature type="disulfide bond" evidence="18">
    <location>
        <begin position="1535"/>
        <end position="1596"/>
    </location>
</feature>
<dbReference type="FunFam" id="3.10.250.10:FF:000016">
    <property type="entry name" value="Scavenger receptor cysteine-rich protein type 12"/>
    <property type="match status" value="1"/>
</dbReference>
<feature type="disulfide bond" evidence="18">
    <location>
        <begin position="1308"/>
        <end position="1318"/>
    </location>
</feature>
<feature type="disulfide bond" evidence="18">
    <location>
        <begin position="453"/>
        <end position="463"/>
    </location>
</feature>
<feature type="domain" description="SRCR" evidence="23">
    <location>
        <begin position="591"/>
        <end position="691"/>
    </location>
</feature>
<evidence type="ECO:0000256" key="9">
    <source>
        <dbReference type="ARBA" id="ARBA00022737"/>
    </source>
</evidence>
<feature type="disulfide bond" evidence="18">
    <location>
        <begin position="1264"/>
        <end position="1328"/>
    </location>
</feature>
<evidence type="ECO:0000256" key="2">
    <source>
        <dbReference type="ARBA" id="ARBA00004613"/>
    </source>
</evidence>
<feature type="region of interest" description="Disordered" evidence="19">
    <location>
        <begin position="1185"/>
        <end position="1218"/>
    </location>
</feature>
<feature type="disulfide bond" evidence="18">
    <location>
        <begin position="71"/>
        <end position="132"/>
    </location>
</feature>
<dbReference type="PROSITE" id="PS01180">
    <property type="entry name" value="CUB"/>
    <property type="match status" value="1"/>
</dbReference>
<dbReference type="PROSITE" id="PS51034">
    <property type="entry name" value="ZP_2"/>
    <property type="match status" value="2"/>
</dbReference>
<dbReference type="FunFam" id="3.10.250.10:FF:000006">
    <property type="entry name" value="neurotrypsin isoform X2"/>
    <property type="match status" value="4"/>
</dbReference>
<feature type="signal peptide" evidence="21">
    <location>
        <begin position="1"/>
        <end position="19"/>
    </location>
</feature>
<dbReference type="GO" id="GO:0016020">
    <property type="term" value="C:membrane"/>
    <property type="evidence" value="ECO:0007669"/>
    <property type="project" value="UniProtKB-SubCell"/>
</dbReference>
<dbReference type="SUPFAM" id="SSF49854">
    <property type="entry name" value="Spermadhesin, CUB domain"/>
    <property type="match status" value="2"/>
</dbReference>
<feature type="domain" description="ZP" evidence="24">
    <location>
        <begin position="2107"/>
        <end position="2347"/>
    </location>
</feature>
<dbReference type="Pfam" id="PF00530">
    <property type="entry name" value="SRCR"/>
    <property type="match status" value="12"/>
</dbReference>
<feature type="disulfide bond" evidence="18">
    <location>
        <begin position="721"/>
        <end position="785"/>
    </location>
</feature>
<feature type="disulfide bond" evidence="18">
    <location>
        <begin position="1522"/>
        <end position="1586"/>
    </location>
</feature>
<dbReference type="PROSITE" id="PS00420">
    <property type="entry name" value="SRCR_1"/>
    <property type="match status" value="9"/>
</dbReference>
<dbReference type="GO" id="GO:0015031">
    <property type="term" value="P:protein transport"/>
    <property type="evidence" value="ECO:0007669"/>
    <property type="project" value="UniProtKB-KW"/>
</dbReference>
<feature type="domain" description="SRCR" evidence="23">
    <location>
        <begin position="1497"/>
        <end position="1597"/>
    </location>
</feature>
<dbReference type="PANTHER" id="PTHR19331:SF22">
    <property type="entry name" value="DELETED IN MALIGNANT BRAIN TUMORS 1 PROTEIN"/>
    <property type="match status" value="1"/>
</dbReference>
<feature type="disulfide bond" evidence="18">
    <location>
        <begin position="305"/>
        <end position="369"/>
    </location>
</feature>
<evidence type="ECO:0000256" key="14">
    <source>
        <dbReference type="ARBA" id="ARBA00023180"/>
    </source>
</evidence>
<feature type="disulfide bond" evidence="18">
    <location>
        <begin position="1394"/>
        <end position="1458"/>
    </location>
</feature>
<feature type="disulfide bond" evidence="18">
    <location>
        <begin position="526"/>
        <end position="587"/>
    </location>
</feature>
<keyword evidence="26" id="KW-1185">Reference proteome</keyword>
<evidence type="ECO:0000256" key="11">
    <source>
        <dbReference type="ARBA" id="ARBA00022989"/>
    </source>
</evidence>
<dbReference type="Proteomes" id="UP001178461">
    <property type="component" value="Chromosome 5"/>
</dbReference>
<feature type="disulfide bond" evidence="18">
    <location>
        <begin position="318"/>
        <end position="379"/>
    </location>
</feature>
<dbReference type="CDD" id="cd00041">
    <property type="entry name" value="CUB"/>
    <property type="match status" value="1"/>
</dbReference>
<evidence type="ECO:0000256" key="8">
    <source>
        <dbReference type="ARBA" id="ARBA00022729"/>
    </source>
</evidence>
<feature type="domain" description="SRCR" evidence="23">
    <location>
        <begin position="885"/>
        <end position="988"/>
    </location>
</feature>
<keyword evidence="13 18" id="KW-1015">Disulfide bond</keyword>
<keyword evidence="4" id="KW-0813">Transport</keyword>
<keyword evidence="14" id="KW-0325">Glycoprotein</keyword>
<keyword evidence="7 20" id="KW-0812">Transmembrane</keyword>
<dbReference type="FunFam" id="2.60.40.4100:FF:000005">
    <property type="entry name" value="Deleted in malignant brain tumors 1"/>
    <property type="match status" value="1"/>
</dbReference>
<feature type="region of interest" description="Disordered" evidence="19">
    <location>
        <begin position="824"/>
        <end position="882"/>
    </location>
</feature>
<feature type="domain" description="CUB" evidence="22">
    <location>
        <begin position="1984"/>
        <end position="2095"/>
    </location>
</feature>
<reference evidence="25" key="1">
    <citation type="submission" date="2022-12" db="EMBL/GenBank/DDBJ databases">
        <authorList>
            <person name="Alioto T."/>
            <person name="Alioto T."/>
            <person name="Gomez Garrido J."/>
        </authorList>
    </citation>
    <scope>NUCLEOTIDE SEQUENCE</scope>
</reference>
<feature type="disulfide bond" evidence="18">
    <location>
        <begin position="349"/>
        <end position="359"/>
    </location>
</feature>
<organism evidence="25 26">
    <name type="scientific">Podarcis lilfordi</name>
    <name type="common">Lilford's wall lizard</name>
    <dbReference type="NCBI Taxonomy" id="74358"/>
    <lineage>
        <taxon>Eukaryota</taxon>
        <taxon>Metazoa</taxon>
        <taxon>Chordata</taxon>
        <taxon>Craniata</taxon>
        <taxon>Vertebrata</taxon>
        <taxon>Euteleostomi</taxon>
        <taxon>Lepidosauria</taxon>
        <taxon>Squamata</taxon>
        <taxon>Bifurcata</taxon>
        <taxon>Unidentata</taxon>
        <taxon>Episquamata</taxon>
        <taxon>Laterata</taxon>
        <taxon>Lacertibaenia</taxon>
        <taxon>Lacertidae</taxon>
        <taxon>Podarcis</taxon>
    </lineage>
</organism>
<dbReference type="InterPro" id="IPR042235">
    <property type="entry name" value="ZP-C_dom"/>
</dbReference>
<feature type="disulfide bond" evidence="18">
    <location>
        <begin position="513"/>
        <end position="577"/>
    </location>
</feature>
<protein>
    <recommendedName>
        <fullName evidence="16">Scavenger receptor cysteine-rich domain-containing protein DMBT1</fullName>
    </recommendedName>
    <alternativeName>
        <fullName evidence="17">Deleted in malignant brain tumors 1 protein</fullName>
    </alternativeName>
    <alternativeName>
        <fullName evidence="15">Hensin</fullName>
    </alternativeName>
</protein>
<feature type="disulfide bond" evidence="18">
    <location>
        <begin position="1407"/>
        <end position="1468"/>
    </location>
</feature>
<dbReference type="Gene3D" id="2.60.40.4100">
    <property type="entry name" value="Zona pellucida, ZP-C domain"/>
    <property type="match status" value="2"/>
</dbReference>
<dbReference type="FunFam" id="3.10.250.10:FF:000003">
    <property type="entry name" value="Deleted in malignant brain tumors 1"/>
    <property type="match status" value="7"/>
</dbReference>
<feature type="compositionally biased region" description="Low complexity" evidence="19">
    <location>
        <begin position="842"/>
        <end position="858"/>
    </location>
</feature>
<dbReference type="SMART" id="SM00042">
    <property type="entry name" value="CUB"/>
    <property type="match status" value="2"/>
</dbReference>
<keyword evidence="10" id="KW-0653">Protein transport</keyword>
<dbReference type="Gene3D" id="2.60.40.3210">
    <property type="entry name" value="Zona pellucida, ZP-N domain"/>
    <property type="match status" value="2"/>
</dbReference>
<keyword evidence="9" id="KW-0677">Repeat</keyword>
<evidence type="ECO:0000256" key="7">
    <source>
        <dbReference type="ARBA" id="ARBA00022692"/>
    </source>
</evidence>
<feature type="domain" description="ZP" evidence="24">
    <location>
        <begin position="1622"/>
        <end position="1857"/>
    </location>
</feature>
<dbReference type="InterPro" id="IPR035914">
    <property type="entry name" value="Sperma_CUB_dom_sf"/>
</dbReference>
<feature type="disulfide bond" evidence="18">
    <location>
        <begin position="734"/>
        <end position="795"/>
    </location>
</feature>
<keyword evidence="12 20" id="KW-0472">Membrane</keyword>
<evidence type="ECO:0000256" key="13">
    <source>
        <dbReference type="ARBA" id="ARBA00023157"/>
    </source>
</evidence>
<evidence type="ECO:0000256" key="4">
    <source>
        <dbReference type="ARBA" id="ARBA00022448"/>
    </source>
</evidence>
<evidence type="ECO:0000256" key="20">
    <source>
        <dbReference type="SAM" id="Phobius"/>
    </source>
</evidence>
<dbReference type="Gene3D" id="2.60.120.290">
    <property type="entry name" value="Spermadhesin, CUB domain"/>
    <property type="match status" value="2"/>
</dbReference>
<feature type="disulfide bond" evidence="18">
    <location>
        <begin position="660"/>
        <end position="670"/>
    </location>
</feature>
<dbReference type="PROSITE" id="PS50287">
    <property type="entry name" value="SRCR_2"/>
    <property type="match status" value="12"/>
</dbReference>
<feature type="disulfide bond" evidence="18">
    <location>
        <begin position="1566"/>
        <end position="1576"/>
    </location>
</feature>
<keyword evidence="5" id="KW-0217">Developmental protein</keyword>
<evidence type="ECO:0000259" key="23">
    <source>
        <dbReference type="PROSITE" id="PS50287"/>
    </source>
</evidence>
<evidence type="ECO:0000256" key="1">
    <source>
        <dbReference type="ARBA" id="ARBA00004167"/>
    </source>
</evidence>
<comment type="subcellular location">
    <subcellularLocation>
        <location evidence="1">Membrane</location>
        <topology evidence="1">Single-pass membrane protein</topology>
    </subcellularLocation>
    <subcellularLocation>
        <location evidence="2">Secreted</location>
    </subcellularLocation>
</comment>
<feature type="compositionally biased region" description="Polar residues" evidence="19">
    <location>
        <begin position="872"/>
        <end position="882"/>
    </location>
</feature>
<evidence type="ECO:0000313" key="26">
    <source>
        <dbReference type="Proteomes" id="UP001178461"/>
    </source>
</evidence>
<evidence type="ECO:0000256" key="3">
    <source>
        <dbReference type="ARBA" id="ARBA00009931"/>
    </source>
</evidence>
<sequence>MDSLVIFTLLLLLHGRCLSASGNREPEKLDGSLRLVNGTNRCEGRLEVYHRGNWGTVCDYGWDINDAHVVCRQIGCGWALSATKGTHFGQGSGNILFGGVQCGGYETSFGYCPHHNLEIHNCGHQDIAGVICTDAVLRLVNGTNRCEGQLEAIKNQEDHLPNVFNCVFRNAEFSLQIEKFSLSPKGRLLRLVNGSNRELGCGPALSAPGSARFGQGSGSILLDNVQCTGSESSLLQCSHAGWGTHNCGHHEDASIICSGWGTHNCNHREDASVICSEHPLRLVNGRNRCEGRLEVYHDRAWGTVCDDIWSMNDAHVVCGELGCGPALSAPGNAHFGPGSGNILLDNVECTGNESSLLHCSHRGWGTHDCGHQEDASVICSEHLLRLVNGRNRCEGRLEVYHNRAWGTVCDDIWGLNHAHVVCRELGCGPALSAPGNARFGPGSGNILLDNVQCTGNESSLLHCSHRGWGTHDCGHQEDASVICSETPLRLVDGSTKCEGRLEVYHNRTWGTVCDDIWNLNHAHVVCRELGCGPALSAPGSARFGQGSGSILLDNVQCKGNETSLLHCSHTGWGTHNCNHHEDASVICSATLRLVNGGNRCEGRLEVYHNGSWGTVCDDLWSMNDAHVVCRELGCGPALSAPGSARFGPGSGNILLDDVQCTGNESSLLQCSHRGWGTHNCGHAEDASVICSGAQQLRLVNGWNKCVGRVEVNYEGTWGTVCDDNFDKKNAHVVCRQLDCGEATTVYGWSYFGRGAGPILLDDVNCTGSELYLWDCPHATWLVNDCGHNEDISVVCSDAGDQPTGGGISHTVQIIPISATPGVASGYLPHNSSEKGTTQAISTTEETVTPEMPTTTQAETPPPPSTEQSVTTANSPLETSASPFSLRLVNGENSCQGRLEVYHDGTWGTVCDDDWDLKDAQVVCQQLGCGEATSAPLTLTNAHFGQGSGSILLNEVHCEGNESSFEDCSHNGWGVHDCKHKEDASVICSGPLTTTEIPITSVLSVLSTEKSITTENAPSGTSASPFSLRLVNGENSCQGRLEVHHDGTWGTVCDDDWDLKDAQVVCQQLGCGEATAAPLTPLSAHFGQGSGNIFLDAVQCEGNEFSLEKCSHKGWGVHDCKHKEDASVICSGNVSYTTGSPIISNVHTILPVISASSIQSITFICHSSREAVMLIPSSKTLLVLDSGSSPTSPARTTTTKAPALTPLSTTPAPLPSTKASTTSVQSYTYPLRTNYPALPVLLVNGRNRCEGRVEVLHNGIWGTVCDDEWDLSDASVVCRQQKCGPARSATANALFSEGSGPILMDDVRCTGTEISLGHCSHRGWGLHNCLHREDAGVICSGMMSRAGPPIRLWQEGSFPLKETTLSNASVKLVNGRHRCEGRIEVFYSGRWGTVCDDAWDLTDASVVCRQLGCGPVIAAPGQARFGPGPGTILLDDVSCTGKEWHLDQCSHRGWGVHNCLRSEDASVICADVPELTPISSSKHGHPIYNVDTSEKGAVKLVNGRHACEGRVEIFHNGRWGTVCDDLWGMTHAQVVCRKLGCGDAVSALGKAQFGEGSGPILMDDVHCTGNEDSLSQCSHRGWGIHNCVHREDAAVMCSAKAAPQATTTAAPEDDTTTDPVTLTCLPEYMKAVIGREYLTSKGCSECNLYLSDQACKPEITRDEFIFYIPYDGCGTRRENNGGVSSFSNTVSSRGTGVNPQFIFICKMEPRAMKELTHNIDEMESTEEGRKQSGLFHMKFLFYDSPSFARQVVSMPYFMKMNQNKNFEVEISNCNRRQIFFVDTCLASPSPHDFTTTTHTLIQNGCVKDYTYTGSYRQRVTRFSFKPNFKWSTVYLQCKIVVCNAYDSRSRCYQGCMPRRKREISSGQEHMQKITQHKPVHPCLSSTPSMSCNSCGLLTGISGRSSKHQFNPSSTCDRENIEVYDGPSTDAPLLGQVCKTHISVPIFHSSSGSLTFRISTDSTEFTRTIFAFYYFISPDSPEIENCGGLLTGPVGSFVSPNYPKPHPEFAYCVWHIQTEENSKINLTFNDIFLELDDKCRFDFLAIYDGATTDSGLIEQVCGRKSAAFQSSSNVMTVALSTDYANSYKGFSAHYTSEPIPTPEPNKSISCSSDMMTVILSKSYLDALGYDENDLMLNDPSCRPVALNPVTFSFPLNSCGTVKTGENHTITYTNTITASPNGNVITRHKQVDLVVRCIMENNSTVEVMYETKNVENDDESALGRFNLSMAFYDSDSFSQMLDSPYFVDLNQTLYAQVSLHSSDANLLVFVDTCTASPNLDSTSPKYELVKSGCAEDDTYVAYPVLEHYGRFRFNSFRFLRYQPSVYLRCEVLICDSKDPDSRCTEGCRPRHKRELSSYTWKGEAAVGPIILKRDLSSMDRSDSSIQVHPEESQNTPSKSLYTLTFVVLAANAVLLAGLAVTHLFTQKPGYRYQKLQSP</sequence>
<comment type="caution">
    <text evidence="18">Lacks conserved residue(s) required for the propagation of feature annotation.</text>
</comment>
<feature type="disulfide bond" evidence="18">
    <location>
        <begin position="765"/>
        <end position="775"/>
    </location>
</feature>
<feature type="domain" description="SRCR" evidence="23">
    <location>
        <begin position="280"/>
        <end position="380"/>
    </location>
</feature>
<evidence type="ECO:0000259" key="22">
    <source>
        <dbReference type="PROSITE" id="PS01180"/>
    </source>
</evidence>
<feature type="domain" description="SRCR" evidence="23">
    <location>
        <begin position="33"/>
        <end position="133"/>
    </location>
</feature>
<feature type="disulfide bond" evidence="18">
    <location>
        <begin position="1099"/>
        <end position="1109"/>
    </location>
</feature>
<feature type="disulfide bond" evidence="18">
    <location>
        <begin position="957"/>
        <end position="967"/>
    </location>
</feature>
<comment type="similarity">
    <text evidence="3">Belongs to the DMBT1 family.</text>
</comment>
<dbReference type="PRINTS" id="PR00258">
    <property type="entry name" value="SPERACTRCPTR"/>
</dbReference>
<name>A0AA35KCY0_9SAUR</name>
<dbReference type="InterPro" id="IPR001190">
    <property type="entry name" value="SRCR"/>
</dbReference>
<feature type="compositionally biased region" description="Polar residues" evidence="19">
    <location>
        <begin position="829"/>
        <end position="841"/>
    </location>
</feature>
<feature type="disulfide bond" evidence="18">
    <location>
        <begin position="1277"/>
        <end position="1338"/>
    </location>
</feature>
<evidence type="ECO:0000256" key="12">
    <source>
        <dbReference type="ARBA" id="ARBA00023136"/>
    </source>
</evidence>
<feature type="disulfide bond" evidence="18">
    <location>
        <begin position="616"/>
        <end position="680"/>
    </location>
</feature>
<evidence type="ECO:0000256" key="17">
    <source>
        <dbReference type="ARBA" id="ARBA00047200"/>
    </source>
</evidence>